<dbReference type="GO" id="GO:0004888">
    <property type="term" value="F:transmembrane signaling receptor activity"/>
    <property type="evidence" value="ECO:0007669"/>
    <property type="project" value="TreeGrafter"/>
</dbReference>
<organism evidence="4 5">
    <name type="scientific">Culter alburnus</name>
    <name type="common">Topmouth culter</name>
    <dbReference type="NCBI Taxonomy" id="194366"/>
    <lineage>
        <taxon>Eukaryota</taxon>
        <taxon>Metazoa</taxon>
        <taxon>Chordata</taxon>
        <taxon>Craniata</taxon>
        <taxon>Vertebrata</taxon>
        <taxon>Euteleostomi</taxon>
        <taxon>Actinopterygii</taxon>
        <taxon>Neopterygii</taxon>
        <taxon>Teleostei</taxon>
        <taxon>Ostariophysi</taxon>
        <taxon>Cypriniformes</taxon>
        <taxon>Xenocyprididae</taxon>
        <taxon>Xenocypridinae</taxon>
        <taxon>Culter</taxon>
    </lineage>
</organism>
<dbReference type="InterPro" id="IPR036179">
    <property type="entry name" value="Ig-like_dom_sf"/>
</dbReference>
<gene>
    <name evidence="4" type="ORF">ABG768_020777</name>
</gene>
<dbReference type="SUPFAM" id="SSF48726">
    <property type="entry name" value="Immunoglobulin"/>
    <property type="match status" value="2"/>
</dbReference>
<reference evidence="4 5" key="1">
    <citation type="submission" date="2024-05" db="EMBL/GenBank/DDBJ databases">
        <title>A high-quality chromosomal-level genome assembly of Topmouth culter (Culter alburnus).</title>
        <authorList>
            <person name="Zhao H."/>
        </authorList>
    </citation>
    <scope>NUCLEOTIDE SEQUENCE [LARGE SCALE GENOMIC DNA]</scope>
    <source>
        <strain evidence="4">CATC2023</strain>
        <tissue evidence="4">Muscle</tissue>
    </source>
</reference>
<dbReference type="Gene3D" id="2.60.40.10">
    <property type="entry name" value="Immunoglobulins"/>
    <property type="match status" value="2"/>
</dbReference>
<dbReference type="AlphaFoldDB" id="A0AAW2AR35"/>
<dbReference type="PANTHER" id="PTHR11860:SF118">
    <property type="entry name" value="CMRF35-LIKE MOLECULE 3-RELATED"/>
    <property type="match status" value="1"/>
</dbReference>
<keyword evidence="5" id="KW-1185">Reference proteome</keyword>
<evidence type="ECO:0000256" key="3">
    <source>
        <dbReference type="ARBA" id="ARBA00023136"/>
    </source>
</evidence>
<dbReference type="EMBL" id="JAWDJR010000004">
    <property type="protein sequence ID" value="KAK9975523.1"/>
    <property type="molecule type" value="Genomic_DNA"/>
</dbReference>
<dbReference type="Proteomes" id="UP001479290">
    <property type="component" value="Unassembled WGS sequence"/>
</dbReference>
<proteinExistence type="predicted"/>
<comment type="caution">
    <text evidence="4">The sequence shown here is derived from an EMBL/GenBank/DDBJ whole genome shotgun (WGS) entry which is preliminary data.</text>
</comment>
<keyword evidence="2" id="KW-0812">Transmembrane</keyword>
<protein>
    <recommendedName>
        <fullName evidence="6">Immunoglobulin subtype domain-containing protein</fullName>
    </recommendedName>
</protein>
<dbReference type="InterPro" id="IPR050671">
    <property type="entry name" value="CD300_family_receptors"/>
</dbReference>
<evidence type="ECO:0000313" key="5">
    <source>
        <dbReference type="Proteomes" id="UP001479290"/>
    </source>
</evidence>
<evidence type="ECO:0008006" key="6">
    <source>
        <dbReference type="Google" id="ProtNLM"/>
    </source>
</evidence>
<dbReference type="GO" id="GO:0005886">
    <property type="term" value="C:plasma membrane"/>
    <property type="evidence" value="ECO:0007669"/>
    <property type="project" value="TreeGrafter"/>
</dbReference>
<evidence type="ECO:0000256" key="2">
    <source>
        <dbReference type="ARBA" id="ARBA00022692"/>
    </source>
</evidence>
<evidence type="ECO:0000313" key="4">
    <source>
        <dbReference type="EMBL" id="KAK9975523.1"/>
    </source>
</evidence>
<name>A0AAW2AR35_CULAL</name>
<dbReference type="PANTHER" id="PTHR11860">
    <property type="entry name" value="POLYMERIC-IMMUNOGLOBULIN RECEPTOR"/>
    <property type="match status" value="1"/>
</dbReference>
<accession>A0AAW2AR35</accession>
<evidence type="ECO:0000256" key="1">
    <source>
        <dbReference type="ARBA" id="ARBA00004370"/>
    </source>
</evidence>
<comment type="subcellular location">
    <subcellularLocation>
        <location evidence="1">Membrane</location>
    </subcellularLocation>
</comment>
<dbReference type="InterPro" id="IPR013783">
    <property type="entry name" value="Ig-like_fold"/>
</dbReference>
<sequence>MSVVDNQTEKFFTATLRNTKVSDTGTYWCGISIAGSDCGRKFYLEVIKGEPKLHVSSQSVSGYEGGNAVVVCHGASEWCQIGGSCVRSNGGTSNKTAVHISVNDDALNVTLSELKREDSGWYYCSDGEITDE</sequence>
<keyword evidence="3" id="KW-0472">Membrane</keyword>